<evidence type="ECO:0000313" key="6">
    <source>
        <dbReference type="Proteomes" id="UP000649753"/>
    </source>
</evidence>
<accession>A0A927M8W8</accession>
<feature type="active site" description="Proton donor/acceptor" evidence="2">
    <location>
        <position position="83"/>
    </location>
</feature>
<organism evidence="5 6">
    <name type="scientific">Plantactinospora soyae</name>
    <dbReference type="NCBI Taxonomy" id="1544732"/>
    <lineage>
        <taxon>Bacteria</taxon>
        <taxon>Bacillati</taxon>
        <taxon>Actinomycetota</taxon>
        <taxon>Actinomycetes</taxon>
        <taxon>Micromonosporales</taxon>
        <taxon>Micromonosporaceae</taxon>
        <taxon>Plantactinospora</taxon>
    </lineage>
</organism>
<reference evidence="5" key="1">
    <citation type="submission" date="2020-10" db="EMBL/GenBank/DDBJ databases">
        <title>Sequencing the genomes of 1000 actinobacteria strains.</title>
        <authorList>
            <person name="Klenk H.-P."/>
        </authorList>
    </citation>
    <scope>NUCLEOTIDE SEQUENCE</scope>
    <source>
        <strain evidence="5">DSM 46832</strain>
    </source>
</reference>
<dbReference type="Proteomes" id="UP000649753">
    <property type="component" value="Unassembled WGS sequence"/>
</dbReference>
<dbReference type="Gene3D" id="3.40.50.1240">
    <property type="entry name" value="Phosphoglycerate mutase-like"/>
    <property type="match status" value="1"/>
</dbReference>
<dbReference type="RefSeq" id="WP_192768344.1">
    <property type="nucleotide sequence ID" value="NZ_JADBEB010000001.1"/>
</dbReference>
<evidence type="ECO:0000256" key="3">
    <source>
        <dbReference type="PIRSR" id="PIRSR613078-2"/>
    </source>
</evidence>
<dbReference type="GO" id="GO:0043456">
    <property type="term" value="P:regulation of pentose-phosphate shunt"/>
    <property type="evidence" value="ECO:0007669"/>
    <property type="project" value="TreeGrafter"/>
</dbReference>
<dbReference type="GO" id="GO:0004331">
    <property type="term" value="F:fructose-2,6-bisphosphate 2-phosphatase activity"/>
    <property type="evidence" value="ECO:0007669"/>
    <property type="project" value="TreeGrafter"/>
</dbReference>
<sequence length="201" mass="22385">MAVDIVYETHSVTTDNEAGLATGWLPGELSGYGRQCAHELGERRRDDGFQVVFCSDLRRAVETVEIAFPLRELPVHRDTRLRECDYGELNGMPVAELAGLRSRHLDQPFPGGQSYRQVVAQTHGFLRDLAAGWDGTRVLVVAHSANRWALEHLLHGRSLAELVDAPFDWQPGWSYRLPTAWGSDRPPPARAQPGQPAPERG</sequence>
<keyword evidence="1" id="KW-0378">Hydrolase</keyword>
<dbReference type="InterPro" id="IPR029033">
    <property type="entry name" value="His_PPase_superfam"/>
</dbReference>
<comment type="caution">
    <text evidence="5">The sequence shown here is derived from an EMBL/GenBank/DDBJ whole genome shotgun (WGS) entry which is preliminary data.</text>
</comment>
<proteinExistence type="predicted"/>
<feature type="region of interest" description="Disordered" evidence="4">
    <location>
        <begin position="180"/>
        <end position="201"/>
    </location>
</feature>
<keyword evidence="6" id="KW-1185">Reference proteome</keyword>
<protein>
    <submittedName>
        <fullName evidence="5">Broad specificity phosphatase PhoE</fullName>
    </submittedName>
</protein>
<dbReference type="CDD" id="cd07067">
    <property type="entry name" value="HP_PGM_like"/>
    <property type="match status" value="1"/>
</dbReference>
<dbReference type="Pfam" id="PF00300">
    <property type="entry name" value="His_Phos_1"/>
    <property type="match status" value="1"/>
</dbReference>
<feature type="compositionally biased region" description="Low complexity" evidence="4">
    <location>
        <begin position="191"/>
        <end position="201"/>
    </location>
</feature>
<feature type="binding site" evidence="3">
    <location>
        <begin position="83"/>
        <end position="86"/>
    </location>
    <ligand>
        <name>substrate</name>
    </ligand>
</feature>
<dbReference type="InterPro" id="IPR013078">
    <property type="entry name" value="His_Pase_superF_clade-1"/>
</dbReference>
<name>A0A927M8W8_9ACTN</name>
<feature type="active site" description="Tele-phosphohistidine intermediate" evidence="2">
    <location>
        <position position="10"/>
    </location>
</feature>
<gene>
    <name evidence="5" type="ORF">H4W31_004389</name>
</gene>
<dbReference type="PANTHER" id="PTHR46517">
    <property type="entry name" value="FRUCTOSE-2,6-BISPHOSPHATASE TIGAR"/>
    <property type="match status" value="1"/>
</dbReference>
<feature type="binding site" evidence="3">
    <location>
        <position position="59"/>
    </location>
    <ligand>
        <name>substrate</name>
    </ligand>
</feature>
<feature type="binding site" evidence="3">
    <location>
        <begin position="22"/>
        <end position="23"/>
    </location>
    <ligand>
        <name>substrate</name>
    </ligand>
</feature>
<dbReference type="GO" id="GO:0005829">
    <property type="term" value="C:cytosol"/>
    <property type="evidence" value="ECO:0007669"/>
    <property type="project" value="TreeGrafter"/>
</dbReference>
<evidence type="ECO:0000256" key="4">
    <source>
        <dbReference type="SAM" id="MobiDB-lite"/>
    </source>
</evidence>
<dbReference type="AlphaFoldDB" id="A0A927M8W8"/>
<dbReference type="GO" id="GO:0045820">
    <property type="term" value="P:negative regulation of glycolytic process"/>
    <property type="evidence" value="ECO:0007669"/>
    <property type="project" value="TreeGrafter"/>
</dbReference>
<dbReference type="InterPro" id="IPR051695">
    <property type="entry name" value="Phosphoglycerate_Mutase"/>
</dbReference>
<dbReference type="PANTHER" id="PTHR46517:SF1">
    <property type="entry name" value="FRUCTOSE-2,6-BISPHOSPHATASE TIGAR"/>
    <property type="match status" value="1"/>
</dbReference>
<evidence type="ECO:0000256" key="2">
    <source>
        <dbReference type="PIRSR" id="PIRSR613078-1"/>
    </source>
</evidence>
<dbReference type="SUPFAM" id="SSF53254">
    <property type="entry name" value="Phosphoglycerate mutase-like"/>
    <property type="match status" value="1"/>
</dbReference>
<evidence type="ECO:0000256" key="1">
    <source>
        <dbReference type="ARBA" id="ARBA00022801"/>
    </source>
</evidence>
<evidence type="ECO:0000313" key="5">
    <source>
        <dbReference type="EMBL" id="MBE1488751.1"/>
    </source>
</evidence>
<dbReference type="EMBL" id="JADBEB010000001">
    <property type="protein sequence ID" value="MBE1488751.1"/>
    <property type="molecule type" value="Genomic_DNA"/>
</dbReference>